<dbReference type="AlphaFoldDB" id="A0A3M7Q932"/>
<accession>A0A3M7Q932</accession>
<evidence type="ECO:0000313" key="1">
    <source>
        <dbReference type="EMBL" id="RNA07916.1"/>
    </source>
</evidence>
<comment type="caution">
    <text evidence="1">The sequence shown here is derived from an EMBL/GenBank/DDBJ whole genome shotgun (WGS) entry which is preliminary data.</text>
</comment>
<dbReference type="Proteomes" id="UP000276133">
    <property type="component" value="Unassembled WGS sequence"/>
</dbReference>
<evidence type="ECO:0000313" key="2">
    <source>
        <dbReference type="Proteomes" id="UP000276133"/>
    </source>
</evidence>
<protein>
    <submittedName>
        <fullName evidence="1">Uncharacterized protein</fullName>
    </submittedName>
</protein>
<proteinExistence type="predicted"/>
<sequence>MLNSMQFKKKSFSYYKQSKLANLRISCSELFGTKKVRITINTTLCQNKFMLLLAFACTNKE</sequence>
<gene>
    <name evidence="1" type="ORF">BpHYR1_026289</name>
</gene>
<name>A0A3M7Q932_BRAPC</name>
<reference evidence="1 2" key="1">
    <citation type="journal article" date="2018" name="Sci. Rep.">
        <title>Genomic signatures of local adaptation to the degree of environmental predictability in rotifers.</title>
        <authorList>
            <person name="Franch-Gras L."/>
            <person name="Hahn C."/>
            <person name="Garcia-Roger E.M."/>
            <person name="Carmona M.J."/>
            <person name="Serra M."/>
            <person name="Gomez A."/>
        </authorList>
    </citation>
    <scope>NUCLEOTIDE SEQUENCE [LARGE SCALE GENOMIC DNA]</scope>
    <source>
        <strain evidence="1">HYR1</strain>
    </source>
</reference>
<organism evidence="1 2">
    <name type="scientific">Brachionus plicatilis</name>
    <name type="common">Marine rotifer</name>
    <name type="synonym">Brachionus muelleri</name>
    <dbReference type="NCBI Taxonomy" id="10195"/>
    <lineage>
        <taxon>Eukaryota</taxon>
        <taxon>Metazoa</taxon>
        <taxon>Spiralia</taxon>
        <taxon>Gnathifera</taxon>
        <taxon>Rotifera</taxon>
        <taxon>Eurotatoria</taxon>
        <taxon>Monogononta</taxon>
        <taxon>Pseudotrocha</taxon>
        <taxon>Ploima</taxon>
        <taxon>Brachionidae</taxon>
        <taxon>Brachionus</taxon>
    </lineage>
</organism>
<keyword evidence="2" id="KW-1185">Reference proteome</keyword>
<dbReference type="EMBL" id="REGN01006903">
    <property type="protein sequence ID" value="RNA07916.1"/>
    <property type="molecule type" value="Genomic_DNA"/>
</dbReference>